<protein>
    <submittedName>
        <fullName evidence="1">Uncharacterized protein</fullName>
    </submittedName>
</protein>
<dbReference type="KEGG" id="pdm:ADU72_2340"/>
<dbReference type="EMBL" id="CP012292">
    <property type="protein sequence ID" value="AMV68397.1"/>
    <property type="molecule type" value="Genomic_DNA"/>
</dbReference>
<dbReference type="EMBL" id="CP012282">
    <property type="protein sequence ID" value="AMV63989.1"/>
    <property type="molecule type" value="Genomic_DNA"/>
</dbReference>
<geneLocation type="plasmid" evidence="3">
    <name>pl21535-4</name>
</geneLocation>
<geneLocation type="plasmid" evidence="1">
    <name>pL21533-7</name>
</geneLocation>
<gene>
    <name evidence="1" type="ORF">ADU70_0122</name>
    <name evidence="2" type="ORF">ADU72_2340</name>
</gene>
<dbReference type="Proteomes" id="UP000076244">
    <property type="component" value="Plasmid pL21535-4"/>
</dbReference>
<evidence type="ECO:0000313" key="3">
    <source>
        <dbReference type="Proteomes" id="UP000076244"/>
    </source>
</evidence>
<geneLocation type="plasmid" evidence="2">
    <name>pL21535-4</name>
</geneLocation>
<sequence>MLKDAIYKLADGICQESLNYWSAENLQNLFCDTKLLKHSFISTYTVPAKKIMI</sequence>
<dbReference type="Proteomes" id="UP000076405">
    <property type="component" value="Plasmid pL21533-7"/>
</dbReference>
<keyword evidence="1" id="KW-0614">Plasmid</keyword>
<evidence type="ECO:0000313" key="4">
    <source>
        <dbReference type="Proteomes" id="UP000076405"/>
    </source>
</evidence>
<geneLocation type="plasmid" evidence="4">
    <name>pl21533-7</name>
</geneLocation>
<evidence type="ECO:0000313" key="1">
    <source>
        <dbReference type="EMBL" id="AMV63989.1"/>
    </source>
</evidence>
<evidence type="ECO:0000313" key="2">
    <source>
        <dbReference type="EMBL" id="AMV68397.1"/>
    </source>
</evidence>
<dbReference type="AlphaFoldDB" id="A0AAC9B423"/>
<keyword evidence="3" id="KW-1185">Reference proteome</keyword>
<proteinExistence type="predicted"/>
<organism evidence="1 4">
    <name type="scientific">Pediococcus damnosus</name>
    <dbReference type="NCBI Taxonomy" id="51663"/>
    <lineage>
        <taxon>Bacteria</taxon>
        <taxon>Bacillati</taxon>
        <taxon>Bacillota</taxon>
        <taxon>Bacilli</taxon>
        <taxon>Lactobacillales</taxon>
        <taxon>Lactobacillaceae</taxon>
        <taxon>Pediococcus</taxon>
    </lineage>
</organism>
<name>A0AAC9B423_9LACO</name>
<reference evidence="3 4" key="1">
    <citation type="journal article" date="2016" name="PLoS ONE">
        <title>The Identification of Novel Diagnostic Marker Genes for the Detection of Beer Spoiling Pediococcus damnosus Strains Using the BlAst Diagnostic Gene findEr.</title>
        <authorList>
            <person name="Behr J."/>
            <person name="Geissler A.J."/>
            <person name="Schmid J."/>
            <person name="Zehe A."/>
            <person name="Vogel R.F."/>
        </authorList>
    </citation>
    <scope>NUCLEOTIDE SEQUENCE [LARGE SCALE GENOMIC DNA]</scope>
    <source>
        <strain evidence="1 4">TMW 2.1533</strain>
        <strain evidence="2 3">TMW 2.1535</strain>
        <plasmid evidence="1">pL21533-7</plasmid>
        <plasmid evidence="4">pl21533-7</plasmid>
        <plasmid evidence="2">pL21535-4</plasmid>
        <plasmid evidence="3">pl21535-4</plasmid>
    </source>
</reference>
<accession>A0AAC9B423</accession>